<gene>
    <name evidence="1" type="ORF">ACFOGJ_12145</name>
</gene>
<dbReference type="Gene3D" id="3.90.226.10">
    <property type="entry name" value="2-enoyl-CoA Hydratase, Chain A, domain 1"/>
    <property type="match status" value="1"/>
</dbReference>
<dbReference type="EMBL" id="JBHRTR010000027">
    <property type="protein sequence ID" value="MFC3227989.1"/>
    <property type="molecule type" value="Genomic_DNA"/>
</dbReference>
<sequence length="338" mass="34232">MAATAAAAGPHSFADARRRGGVLACNASAALVDLGDGVLGLEVCSRPGLWDRGLADMVAAASDLVRRRQFRALLVGSDDDGVFDVPDGPAAGSAPAGDRAALGACLQAGQQALLALRYADFPVVFAAAGPVAGGGLALLLHADAVVAHAGLRAGFCERRFGLLPGWGGIAQMLVRAQALCGDTDAAARLTLALVAGGRILDDVPEARVCGLLRATDPVVADPALLLPAAKAHALALSRTYARPQAAGIAAAGPAALPALEAEVARLVAAGGLDRPQAEAARAVARIIAGDGALRGTRLSEIDVMRMERDAVLALARASLVRARLATAGPRSRQYHTIE</sequence>
<proteinExistence type="predicted"/>
<evidence type="ECO:0000313" key="2">
    <source>
        <dbReference type="Proteomes" id="UP001595528"/>
    </source>
</evidence>
<protein>
    <recommendedName>
        <fullName evidence="3">Enoyl-CoA hydratase/isomerase family protein</fullName>
    </recommendedName>
</protein>
<reference evidence="2" key="1">
    <citation type="journal article" date="2019" name="Int. J. Syst. Evol. Microbiol.">
        <title>The Global Catalogue of Microorganisms (GCM) 10K type strain sequencing project: providing services to taxonomists for standard genome sequencing and annotation.</title>
        <authorList>
            <consortium name="The Broad Institute Genomics Platform"/>
            <consortium name="The Broad Institute Genome Sequencing Center for Infectious Disease"/>
            <person name="Wu L."/>
            <person name="Ma J."/>
        </authorList>
    </citation>
    <scope>NUCLEOTIDE SEQUENCE [LARGE SCALE GENOMIC DNA]</scope>
    <source>
        <strain evidence="2">KCTC 42964</strain>
    </source>
</reference>
<dbReference type="Proteomes" id="UP001595528">
    <property type="component" value="Unassembled WGS sequence"/>
</dbReference>
<accession>A0ABV7L096</accession>
<keyword evidence="2" id="KW-1185">Reference proteome</keyword>
<evidence type="ECO:0000313" key="1">
    <source>
        <dbReference type="EMBL" id="MFC3227989.1"/>
    </source>
</evidence>
<dbReference type="RefSeq" id="WP_379900671.1">
    <property type="nucleotide sequence ID" value="NZ_JBHRTR010000027.1"/>
</dbReference>
<organism evidence="1 2">
    <name type="scientific">Marinibaculum pumilum</name>
    <dbReference type="NCBI Taxonomy" id="1766165"/>
    <lineage>
        <taxon>Bacteria</taxon>
        <taxon>Pseudomonadati</taxon>
        <taxon>Pseudomonadota</taxon>
        <taxon>Alphaproteobacteria</taxon>
        <taxon>Rhodospirillales</taxon>
        <taxon>Rhodospirillaceae</taxon>
        <taxon>Marinibaculum</taxon>
    </lineage>
</organism>
<comment type="caution">
    <text evidence="1">The sequence shown here is derived from an EMBL/GenBank/DDBJ whole genome shotgun (WGS) entry which is preliminary data.</text>
</comment>
<dbReference type="SUPFAM" id="SSF52096">
    <property type="entry name" value="ClpP/crotonase"/>
    <property type="match status" value="1"/>
</dbReference>
<dbReference type="InterPro" id="IPR029045">
    <property type="entry name" value="ClpP/crotonase-like_dom_sf"/>
</dbReference>
<name>A0ABV7L096_9PROT</name>
<evidence type="ECO:0008006" key="3">
    <source>
        <dbReference type="Google" id="ProtNLM"/>
    </source>
</evidence>